<comment type="similarity">
    <text evidence="2">Belongs to the YejK family.</text>
</comment>
<organism evidence="4 5">
    <name type="scientific">Pseudomonas citronellolis</name>
    <dbReference type="NCBI Taxonomy" id="53408"/>
    <lineage>
        <taxon>Bacteria</taxon>
        <taxon>Pseudomonadati</taxon>
        <taxon>Pseudomonadota</taxon>
        <taxon>Gammaproteobacteria</taxon>
        <taxon>Pseudomonadales</taxon>
        <taxon>Pseudomonadaceae</taxon>
        <taxon>Pseudomonas</taxon>
    </lineage>
</organism>
<accession>A0AAW6PFJ8</accession>
<evidence type="ECO:0000313" key="5">
    <source>
        <dbReference type="Proteomes" id="UP001220662"/>
    </source>
</evidence>
<comment type="subcellular location">
    <subcellularLocation>
        <location evidence="1">Cytoplasm</location>
        <location evidence="1">Nucleoid</location>
    </subcellularLocation>
</comment>
<dbReference type="GO" id="GO:0003690">
    <property type="term" value="F:double-stranded DNA binding"/>
    <property type="evidence" value="ECO:0007669"/>
    <property type="project" value="TreeGrafter"/>
</dbReference>
<evidence type="ECO:0000313" key="4">
    <source>
        <dbReference type="EMBL" id="MDF3846358.1"/>
    </source>
</evidence>
<reference evidence="4" key="1">
    <citation type="submission" date="2023-03" db="EMBL/GenBank/DDBJ databases">
        <title>Draft assemblies of triclosan tolerant bacteria isolated from returned activated sludge.</title>
        <authorList>
            <person name="Van Hamelsveld S."/>
        </authorList>
    </citation>
    <scope>NUCLEOTIDE SEQUENCE</scope>
    <source>
        <strain evidence="4">GW210015_S63</strain>
    </source>
</reference>
<evidence type="ECO:0000256" key="1">
    <source>
        <dbReference type="ARBA" id="ARBA00004453"/>
    </source>
</evidence>
<dbReference type="AlphaFoldDB" id="A0AAW6PFJ8"/>
<dbReference type="Proteomes" id="UP001220662">
    <property type="component" value="Unassembled WGS sequence"/>
</dbReference>
<comment type="caution">
    <text evidence="4">The sequence shown here is derived from an EMBL/GenBank/DDBJ whole genome shotgun (WGS) entry which is preliminary data.</text>
</comment>
<keyword evidence="3" id="KW-0963">Cytoplasm</keyword>
<dbReference type="RefSeq" id="WP_276216366.1">
    <property type="nucleotide sequence ID" value="NZ_JARJLR010000531.1"/>
</dbReference>
<sequence length="335" mass="37216">MPIRNAIIHHIDKKPDGNPALLHLAAQVLAESQALENLHFDLSTAYNAKPGKGWGLFIEESGAYPFSGWLTEYLDGKQDFVAFAKVATEHMKALMEESNLSVGGHLLINHYQQGMTDYLVVALLQQTESVGINERLEAVTTRSFDLGHLQFAARINLSEWRNNKASKQYISFLKPKGGRKFTSYFIDCIGCTEGVDAPSETRTLLKAFSDFVESEDLPDAEAREKTETLLDYAAAQARIGAPITLDALSELMDEQAPRAFADFIRDKDYGLAQDIPPDKRTLNSFRRFTAKADGLSISFAPHLLGSKVEFDQARDTLLIHGVPEQLKAQMKKVAP</sequence>
<dbReference type="PANTHER" id="PTHR38772">
    <property type="match status" value="1"/>
</dbReference>
<dbReference type="GO" id="GO:0003727">
    <property type="term" value="F:single-stranded RNA binding"/>
    <property type="evidence" value="ECO:0007669"/>
    <property type="project" value="TreeGrafter"/>
</dbReference>
<name>A0AAW6PFJ8_9PSED</name>
<gene>
    <name evidence="4" type="primary">yejK</name>
    <name evidence="4" type="ORF">P3W55_32085</name>
</gene>
<proteinExistence type="inferred from homology"/>
<dbReference type="EMBL" id="JARJLR010000531">
    <property type="protein sequence ID" value="MDF3846358.1"/>
    <property type="molecule type" value="Genomic_DNA"/>
</dbReference>
<evidence type="ECO:0000256" key="3">
    <source>
        <dbReference type="ARBA" id="ARBA00022490"/>
    </source>
</evidence>
<protein>
    <submittedName>
        <fullName evidence="4">Nucleoid-associated protein YejK</fullName>
    </submittedName>
</protein>
<dbReference type="GO" id="GO:0043590">
    <property type="term" value="C:bacterial nucleoid"/>
    <property type="evidence" value="ECO:0007669"/>
    <property type="project" value="TreeGrafter"/>
</dbReference>
<dbReference type="Pfam" id="PF04245">
    <property type="entry name" value="NA37"/>
    <property type="match status" value="1"/>
</dbReference>
<evidence type="ECO:0000256" key="2">
    <source>
        <dbReference type="ARBA" id="ARBA00009035"/>
    </source>
</evidence>
<dbReference type="InterPro" id="IPR007358">
    <property type="entry name" value="Nucleoid_associated_NdpA"/>
</dbReference>
<dbReference type="NCBIfam" id="NF001557">
    <property type="entry name" value="PRK00378.1"/>
    <property type="match status" value="1"/>
</dbReference>
<dbReference type="PANTHER" id="PTHR38772:SF1">
    <property type="entry name" value="NUCLEOID-ASSOCIATED PROTEIN YEJK"/>
    <property type="match status" value="1"/>
</dbReference>